<dbReference type="SUPFAM" id="SSF56784">
    <property type="entry name" value="HAD-like"/>
    <property type="match status" value="1"/>
</dbReference>
<dbReference type="Proteomes" id="UP000054272">
    <property type="component" value="Unassembled WGS sequence"/>
</dbReference>
<dbReference type="InterPro" id="IPR052419">
    <property type="entry name" value="5_3-deoxyribonucleotidase-like"/>
</dbReference>
<dbReference type="InterPro" id="IPR023214">
    <property type="entry name" value="HAD_sf"/>
</dbReference>
<protein>
    <submittedName>
        <fullName evidence="2">Uncharacterized protein</fullName>
    </submittedName>
</protein>
<feature type="region of interest" description="Disordered" evidence="1">
    <location>
        <begin position="112"/>
        <end position="150"/>
    </location>
</feature>
<sequence>MPTPPTQNLASGPPRAPRKGPNPFLIMGLVVLSSFAFFSVNEKRQSDFNAKGQKPVQRTTSPWMRSGTEGEKIDLPPRRPLSDFVSLQHSPLHIMTRNSLPRIQTRLDAISVPPNVPQSSHKKGASSSDSSNRGSPSFDVNNGRNDQPAGQYSRIFSLAGSAFGFETPQATTPEMTSPDTSMIAVHGSALGSPFSPGMGGRKHGRRPFSDCGSGVVTQRKEVDIADTASTTPTDIIPVHNAEVEMSEAFNGLSPVHNDRIIAIDFDDVCTQNMLAMITEHNAEYGTDLALDDLETYVFWQNRGWGSPAAPIPGFAAALRTLHSFGHPIHIVTSRPESDRETVTEWLEQQGITIGLGPEDVIAAAWFTGTYSSAYPEIGKKGDTESAIEREDVLNDKLKDIWREGVGKGKGGLGKLKVLRRINAALFIDDHYGNLEPIVQAEPPIPCLLFGSYGWNRSRNGLTSPVELMDYDQRTSRGLAFPFEEIMTGKDHKLHRTETWDDVIRWVKEWDREAVDSVCYDT</sequence>
<dbReference type="PANTHER" id="PTHR35134">
    <property type="entry name" value="NUCLEOTIDASE YQFW-RELATED"/>
    <property type="match status" value="1"/>
</dbReference>
<feature type="compositionally biased region" description="Low complexity" evidence="1">
    <location>
        <begin position="125"/>
        <end position="137"/>
    </location>
</feature>
<feature type="compositionally biased region" description="Polar residues" evidence="1">
    <location>
        <begin position="1"/>
        <end position="10"/>
    </location>
</feature>
<dbReference type="Gene3D" id="3.40.50.1000">
    <property type="entry name" value="HAD superfamily/HAD-like"/>
    <property type="match status" value="1"/>
</dbReference>
<name>A0ABR5BPH3_9TREE</name>
<gene>
    <name evidence="2" type="ORF">I306_05698</name>
</gene>
<proteinExistence type="predicted"/>
<accession>A0ABR5BPH3</accession>
<evidence type="ECO:0000313" key="3">
    <source>
        <dbReference type="Proteomes" id="UP000054272"/>
    </source>
</evidence>
<feature type="compositionally biased region" description="Basic and acidic residues" evidence="1">
    <location>
        <begin position="68"/>
        <end position="80"/>
    </location>
</feature>
<dbReference type="EMBL" id="KN848756">
    <property type="protein sequence ID" value="KIR77244.1"/>
    <property type="molecule type" value="Genomic_DNA"/>
</dbReference>
<evidence type="ECO:0000256" key="1">
    <source>
        <dbReference type="SAM" id="MobiDB-lite"/>
    </source>
</evidence>
<dbReference type="PANTHER" id="PTHR35134:SF2">
    <property type="entry name" value="NUCLEOTIDASE YQFW-RELATED"/>
    <property type="match status" value="1"/>
</dbReference>
<feature type="compositionally biased region" description="Polar residues" evidence="1">
    <location>
        <begin position="138"/>
        <end position="150"/>
    </location>
</feature>
<keyword evidence="3" id="KW-1185">Reference proteome</keyword>
<feature type="region of interest" description="Disordered" evidence="1">
    <location>
        <begin position="1"/>
        <end position="20"/>
    </location>
</feature>
<dbReference type="InterPro" id="IPR036412">
    <property type="entry name" value="HAD-like_sf"/>
</dbReference>
<feature type="region of interest" description="Disordered" evidence="1">
    <location>
        <begin position="45"/>
        <end position="80"/>
    </location>
</feature>
<reference evidence="2 3" key="1">
    <citation type="submission" date="2015-01" db="EMBL/GenBank/DDBJ databases">
        <title>The Genome Sequence of Cryptococcus gattii EJB2.</title>
        <authorList>
            <consortium name="The Broad Institute Genomics Platform"/>
            <person name="Cuomo C."/>
            <person name="Litvintseva A."/>
            <person name="Chen Y."/>
            <person name="Heitman J."/>
            <person name="Sun S."/>
            <person name="Springer D."/>
            <person name="Dromer F."/>
            <person name="Young S."/>
            <person name="Zeng Q."/>
            <person name="Gargeya S."/>
            <person name="Abouelleil A."/>
            <person name="Alvarado L."/>
            <person name="Chapman S.B."/>
            <person name="Gainer-Dewar J."/>
            <person name="Goldberg J."/>
            <person name="Griggs A."/>
            <person name="Gujja S."/>
            <person name="Hansen M."/>
            <person name="Howarth C."/>
            <person name="Imamovic A."/>
            <person name="Larimer J."/>
            <person name="Murphy C."/>
            <person name="Naylor J."/>
            <person name="Pearson M."/>
            <person name="Priest M."/>
            <person name="Roberts A."/>
            <person name="Saif S."/>
            <person name="Shea T."/>
            <person name="Sykes S."/>
            <person name="Wortman J."/>
            <person name="Nusbaum C."/>
            <person name="Birren B."/>
        </authorList>
    </citation>
    <scope>NUCLEOTIDE SEQUENCE [LARGE SCALE GENOMIC DNA]</scope>
    <source>
        <strain evidence="2 3">EJB2</strain>
    </source>
</reference>
<evidence type="ECO:0000313" key="2">
    <source>
        <dbReference type="EMBL" id="KIR77244.1"/>
    </source>
</evidence>
<organism evidence="2 3">
    <name type="scientific">Cryptococcus gattii EJB2</name>
    <dbReference type="NCBI Taxonomy" id="1296103"/>
    <lineage>
        <taxon>Eukaryota</taxon>
        <taxon>Fungi</taxon>
        <taxon>Dikarya</taxon>
        <taxon>Basidiomycota</taxon>
        <taxon>Agaricomycotina</taxon>
        <taxon>Tremellomycetes</taxon>
        <taxon>Tremellales</taxon>
        <taxon>Cryptococcaceae</taxon>
        <taxon>Cryptococcus</taxon>
        <taxon>Cryptococcus gattii species complex</taxon>
    </lineage>
</organism>